<comment type="caution">
    <text evidence="1">The sequence shown here is derived from an EMBL/GenBank/DDBJ whole genome shotgun (WGS) entry which is preliminary data.</text>
</comment>
<dbReference type="Proteomes" id="UP000735302">
    <property type="component" value="Unassembled WGS sequence"/>
</dbReference>
<evidence type="ECO:0000313" key="2">
    <source>
        <dbReference type="Proteomes" id="UP000735302"/>
    </source>
</evidence>
<reference evidence="1 2" key="1">
    <citation type="journal article" date="2021" name="Elife">
        <title>Chloroplast acquisition without the gene transfer in kleptoplastic sea slugs, Plakobranchus ocellatus.</title>
        <authorList>
            <person name="Maeda T."/>
            <person name="Takahashi S."/>
            <person name="Yoshida T."/>
            <person name="Shimamura S."/>
            <person name="Takaki Y."/>
            <person name="Nagai Y."/>
            <person name="Toyoda A."/>
            <person name="Suzuki Y."/>
            <person name="Arimoto A."/>
            <person name="Ishii H."/>
            <person name="Satoh N."/>
            <person name="Nishiyama T."/>
            <person name="Hasebe M."/>
            <person name="Maruyama T."/>
            <person name="Minagawa J."/>
            <person name="Obokata J."/>
            <person name="Shigenobu S."/>
        </authorList>
    </citation>
    <scope>NUCLEOTIDE SEQUENCE [LARGE SCALE GENOMIC DNA]</scope>
</reference>
<sequence>MRHYRSGFIRLEGKNATCSISIRLSSSSCLQAGVCDRSIRHLSIVSPLRNKLLSQPTAPEEQTIVSTNNPFGTNCCLPSTISLFGTNFCLNQQPLRKKLMSQPTTPAEQTVVCPQPSAPAEQTFVCPQPTAPAEQTVVYP</sequence>
<gene>
    <name evidence="1" type="ORF">PoB_006322800</name>
</gene>
<name>A0AAV4CXS5_9GAST</name>
<protein>
    <submittedName>
        <fullName evidence="1">Uncharacterized protein</fullName>
    </submittedName>
</protein>
<evidence type="ECO:0000313" key="1">
    <source>
        <dbReference type="EMBL" id="GFO36723.1"/>
    </source>
</evidence>
<keyword evidence="2" id="KW-1185">Reference proteome</keyword>
<accession>A0AAV4CXS5</accession>
<dbReference type="AlphaFoldDB" id="A0AAV4CXS5"/>
<proteinExistence type="predicted"/>
<organism evidence="1 2">
    <name type="scientific">Plakobranchus ocellatus</name>
    <dbReference type="NCBI Taxonomy" id="259542"/>
    <lineage>
        <taxon>Eukaryota</taxon>
        <taxon>Metazoa</taxon>
        <taxon>Spiralia</taxon>
        <taxon>Lophotrochozoa</taxon>
        <taxon>Mollusca</taxon>
        <taxon>Gastropoda</taxon>
        <taxon>Heterobranchia</taxon>
        <taxon>Euthyneura</taxon>
        <taxon>Panpulmonata</taxon>
        <taxon>Sacoglossa</taxon>
        <taxon>Placobranchoidea</taxon>
        <taxon>Plakobranchidae</taxon>
        <taxon>Plakobranchus</taxon>
    </lineage>
</organism>
<dbReference type="EMBL" id="BLXT01007134">
    <property type="protein sequence ID" value="GFO36723.1"/>
    <property type="molecule type" value="Genomic_DNA"/>
</dbReference>